<keyword evidence="3" id="KW-1185">Reference proteome</keyword>
<evidence type="ECO:0008006" key="4">
    <source>
        <dbReference type="Google" id="ProtNLM"/>
    </source>
</evidence>
<sequence>MARAKTKNKTARAQLSVRDDDTESRTSVLGRKRPQTSCEGSLSHSHSSAEDSDSSPVTKRQRIEGAEHRETSNGSIRRSAKSRTTVSSESRANVEYTSAHVNMPTAVKQADPETSDLLSSLIDARREEEPLLSISRDSGQEHVGDHASSSEKSALPRTHTKKIVTDTADSADPNVTITKMPKRHLRSLKNRARKPGSKSFRRYVMAFETNRAIDMLLSSFDPAIVPHILDQQNAVYIQCRIGQGDKATGPSARQIGRSLDNLTANHLYEGLINSFFHEMHLEGVEELHNLLVYSSTGLAVQALSKLQAKSSKIRNIKSMEILKSQNSIADWNNIVPCLHNVHEFAVQRSSIINTALRTDDQLTIEEYGAFQDPPNLNLPPLPRPRSDQHQIRITCGENNEVENQHSNSSANHHTTPSTDMVAADSSEGEISEGEMAESTLITNVTEDAIMHDRPPELPIDLQNLRNPSSHYMDLTFHVAESEPLRVHQVSHDEQQLQERYFGQADNNAIVRCLICSHENHLENACPSRVCPYCDVRDDHFGRACLRRPDRSEHIQTLFPDVGRTFFPDSLDVLQKVRALNISCYECGSAKHFGGDCHFTQQLDKGRSPFNPWSAREANKYLVEPSDTSLLPLPEGINGLPLPPEPQHKMFSRVKHNLPPKPVQEDKGMSIRGAAMNSDSTNLPDAPRQNGKGRMQMNINLGGRGCSTQKGKPLAPISGQYQRELSPGYEEFLRRGPPGGGSRGGRGSRGNPGGRGRNPDHKVGKGPGQVGGRHDSKSARYNQRGDPSRQRGGGDAGAKGRGGRGKGRGKGRGRGS</sequence>
<feature type="compositionally biased region" description="Gly residues" evidence="1">
    <location>
        <begin position="736"/>
        <end position="755"/>
    </location>
</feature>
<dbReference type="Proteomes" id="UP000799437">
    <property type="component" value="Unassembled WGS sequence"/>
</dbReference>
<feature type="compositionally biased region" description="Low complexity" evidence="1">
    <location>
        <begin position="37"/>
        <end position="46"/>
    </location>
</feature>
<feature type="region of interest" description="Disordered" evidence="1">
    <location>
        <begin position="1"/>
        <end position="113"/>
    </location>
</feature>
<dbReference type="OrthoDB" id="7608935at2759"/>
<feature type="compositionally biased region" description="Basic and acidic residues" evidence="1">
    <location>
        <begin position="61"/>
        <end position="71"/>
    </location>
</feature>
<organism evidence="2 3">
    <name type="scientific">Pseudovirgaria hyperparasitica</name>
    <dbReference type="NCBI Taxonomy" id="470096"/>
    <lineage>
        <taxon>Eukaryota</taxon>
        <taxon>Fungi</taxon>
        <taxon>Dikarya</taxon>
        <taxon>Ascomycota</taxon>
        <taxon>Pezizomycotina</taxon>
        <taxon>Dothideomycetes</taxon>
        <taxon>Dothideomycetes incertae sedis</taxon>
        <taxon>Acrospermales</taxon>
        <taxon>Acrospermaceae</taxon>
        <taxon>Pseudovirgaria</taxon>
    </lineage>
</organism>
<feature type="compositionally biased region" description="Gly residues" evidence="1">
    <location>
        <begin position="790"/>
        <end position="799"/>
    </location>
</feature>
<feature type="compositionally biased region" description="Polar residues" evidence="1">
    <location>
        <begin position="404"/>
        <end position="418"/>
    </location>
</feature>
<feature type="compositionally biased region" description="Polar residues" evidence="1">
    <location>
        <begin position="72"/>
        <end position="100"/>
    </location>
</feature>
<dbReference type="GeneID" id="54486521"/>
<feature type="compositionally biased region" description="Basic residues" evidence="1">
    <location>
        <begin position="800"/>
        <end position="815"/>
    </location>
</feature>
<feature type="compositionally biased region" description="Basic and acidic residues" evidence="1">
    <location>
        <begin position="138"/>
        <end position="149"/>
    </location>
</feature>
<gene>
    <name evidence="2" type="ORF">EJ05DRAFT_485642</name>
</gene>
<evidence type="ECO:0000256" key="1">
    <source>
        <dbReference type="SAM" id="MobiDB-lite"/>
    </source>
</evidence>
<feature type="region of interest" description="Disordered" evidence="1">
    <location>
        <begin position="132"/>
        <end position="175"/>
    </location>
</feature>
<dbReference type="Gene3D" id="4.10.60.10">
    <property type="entry name" value="Zinc finger, CCHC-type"/>
    <property type="match status" value="1"/>
</dbReference>
<proteinExistence type="predicted"/>
<feature type="region of interest" description="Disordered" evidence="1">
    <location>
        <begin position="729"/>
        <end position="815"/>
    </location>
</feature>
<evidence type="ECO:0000313" key="2">
    <source>
        <dbReference type="EMBL" id="KAF2758526.1"/>
    </source>
</evidence>
<accession>A0A6A6W9I1</accession>
<feature type="region of interest" description="Disordered" evidence="1">
    <location>
        <begin position="401"/>
        <end position="433"/>
    </location>
</feature>
<reference evidence="2" key="1">
    <citation type="journal article" date="2020" name="Stud. Mycol.">
        <title>101 Dothideomycetes genomes: a test case for predicting lifestyles and emergence of pathogens.</title>
        <authorList>
            <person name="Haridas S."/>
            <person name="Albert R."/>
            <person name="Binder M."/>
            <person name="Bloem J."/>
            <person name="Labutti K."/>
            <person name="Salamov A."/>
            <person name="Andreopoulos B."/>
            <person name="Baker S."/>
            <person name="Barry K."/>
            <person name="Bills G."/>
            <person name="Bluhm B."/>
            <person name="Cannon C."/>
            <person name="Castanera R."/>
            <person name="Culley D."/>
            <person name="Daum C."/>
            <person name="Ezra D."/>
            <person name="Gonzalez J."/>
            <person name="Henrissat B."/>
            <person name="Kuo A."/>
            <person name="Liang C."/>
            <person name="Lipzen A."/>
            <person name="Lutzoni F."/>
            <person name="Magnuson J."/>
            <person name="Mondo S."/>
            <person name="Nolan M."/>
            <person name="Ohm R."/>
            <person name="Pangilinan J."/>
            <person name="Park H.-J."/>
            <person name="Ramirez L."/>
            <person name="Alfaro M."/>
            <person name="Sun H."/>
            <person name="Tritt A."/>
            <person name="Yoshinaga Y."/>
            <person name="Zwiers L.-H."/>
            <person name="Turgeon B."/>
            <person name="Goodwin S."/>
            <person name="Spatafora J."/>
            <person name="Crous P."/>
            <person name="Grigoriev I."/>
        </authorList>
    </citation>
    <scope>NUCLEOTIDE SEQUENCE</scope>
    <source>
        <strain evidence="2">CBS 121739</strain>
    </source>
</reference>
<feature type="region of interest" description="Disordered" evidence="1">
    <location>
        <begin position="673"/>
        <end position="714"/>
    </location>
</feature>
<dbReference type="EMBL" id="ML996571">
    <property type="protein sequence ID" value="KAF2758526.1"/>
    <property type="molecule type" value="Genomic_DNA"/>
</dbReference>
<name>A0A6A6W9I1_9PEZI</name>
<feature type="compositionally biased region" description="Basic residues" evidence="1">
    <location>
        <begin position="1"/>
        <end position="10"/>
    </location>
</feature>
<dbReference type="RefSeq" id="XP_033600977.1">
    <property type="nucleotide sequence ID" value="XM_033745467.1"/>
</dbReference>
<evidence type="ECO:0000313" key="3">
    <source>
        <dbReference type="Proteomes" id="UP000799437"/>
    </source>
</evidence>
<dbReference type="AlphaFoldDB" id="A0A6A6W9I1"/>
<protein>
    <recommendedName>
        <fullName evidence="4">CCHC-type domain-containing protein</fullName>
    </recommendedName>
</protein>